<dbReference type="EMBL" id="CASHSV030000034">
    <property type="protein sequence ID" value="CAJ2643672.1"/>
    <property type="molecule type" value="Genomic_DNA"/>
</dbReference>
<dbReference type="Proteomes" id="UP001177021">
    <property type="component" value="Unassembled WGS sequence"/>
</dbReference>
<evidence type="ECO:0000313" key="1">
    <source>
        <dbReference type="EMBL" id="CAJ2643672.1"/>
    </source>
</evidence>
<evidence type="ECO:0000313" key="2">
    <source>
        <dbReference type="Proteomes" id="UP001177021"/>
    </source>
</evidence>
<accession>A0ACB0JHC0</accession>
<organism evidence="1 2">
    <name type="scientific">Trifolium pratense</name>
    <name type="common">Red clover</name>
    <dbReference type="NCBI Taxonomy" id="57577"/>
    <lineage>
        <taxon>Eukaryota</taxon>
        <taxon>Viridiplantae</taxon>
        <taxon>Streptophyta</taxon>
        <taxon>Embryophyta</taxon>
        <taxon>Tracheophyta</taxon>
        <taxon>Spermatophyta</taxon>
        <taxon>Magnoliopsida</taxon>
        <taxon>eudicotyledons</taxon>
        <taxon>Gunneridae</taxon>
        <taxon>Pentapetalae</taxon>
        <taxon>rosids</taxon>
        <taxon>fabids</taxon>
        <taxon>Fabales</taxon>
        <taxon>Fabaceae</taxon>
        <taxon>Papilionoideae</taxon>
        <taxon>50 kb inversion clade</taxon>
        <taxon>NPAAA clade</taxon>
        <taxon>Hologalegina</taxon>
        <taxon>IRL clade</taxon>
        <taxon>Trifolieae</taxon>
        <taxon>Trifolium</taxon>
    </lineage>
</organism>
<proteinExistence type="predicted"/>
<keyword evidence="2" id="KW-1185">Reference proteome</keyword>
<gene>
    <name evidence="1" type="ORF">MILVUS5_LOCUS12857</name>
</gene>
<protein>
    <submittedName>
        <fullName evidence="1">Uncharacterized protein</fullName>
    </submittedName>
</protein>
<reference evidence="1" key="1">
    <citation type="submission" date="2023-10" db="EMBL/GenBank/DDBJ databases">
        <authorList>
            <person name="Rodriguez Cubillos JULIANA M."/>
            <person name="De Vega J."/>
        </authorList>
    </citation>
    <scope>NUCLEOTIDE SEQUENCE</scope>
</reference>
<name>A0ACB0JHC0_TRIPR</name>
<sequence>MLCLAFKLNKISLRALYHLQHSPLDDDALTRWQRDVGHDDAGQQDAGHKKDSPNVADSKYSHGVINLKQLKEVLVLAMKP</sequence>
<comment type="caution">
    <text evidence="1">The sequence shown here is derived from an EMBL/GenBank/DDBJ whole genome shotgun (WGS) entry which is preliminary data.</text>
</comment>